<dbReference type="GO" id="GO:0005634">
    <property type="term" value="C:nucleus"/>
    <property type="evidence" value="ECO:0007669"/>
    <property type="project" value="UniProtKB-SubCell"/>
</dbReference>
<feature type="non-terminal residue" evidence="9">
    <location>
        <position position="1"/>
    </location>
</feature>
<evidence type="ECO:0000256" key="5">
    <source>
        <dbReference type="ARBA" id="ARBA00023163"/>
    </source>
</evidence>
<evidence type="ECO:0000256" key="1">
    <source>
        <dbReference type="ARBA" id="ARBA00004123"/>
    </source>
</evidence>
<dbReference type="PANTHER" id="PTHR10812">
    <property type="entry name" value="TRANSCRIPTION FACTOR AP-2"/>
    <property type="match status" value="1"/>
</dbReference>
<evidence type="ECO:0000259" key="8">
    <source>
        <dbReference type="Pfam" id="PF03299"/>
    </source>
</evidence>
<evidence type="ECO:0000313" key="9">
    <source>
        <dbReference type="EMBL" id="GMT04665.1"/>
    </source>
</evidence>
<keyword evidence="10" id="KW-1185">Reference proteome</keyword>
<comment type="subcellular location">
    <subcellularLocation>
        <location evidence="1">Nucleus</location>
    </subcellularLocation>
</comment>
<feature type="domain" description="Transcription factor AP-2 C-terminal" evidence="8">
    <location>
        <begin position="132"/>
        <end position="289"/>
    </location>
</feature>
<dbReference type="EMBL" id="BTSX01000006">
    <property type="protein sequence ID" value="GMT04665.1"/>
    <property type="molecule type" value="Genomic_DNA"/>
</dbReference>
<dbReference type="PANTHER" id="PTHR10812:SF17">
    <property type="entry name" value="TRANSCRIPTION FACTOR AP-2, ISOFORM D"/>
    <property type="match status" value="1"/>
</dbReference>
<keyword evidence="5" id="KW-0804">Transcription</keyword>
<reference evidence="9" key="1">
    <citation type="submission" date="2023-10" db="EMBL/GenBank/DDBJ databases">
        <title>Genome assembly of Pristionchus species.</title>
        <authorList>
            <person name="Yoshida K."/>
            <person name="Sommer R.J."/>
        </authorList>
    </citation>
    <scope>NUCLEOTIDE SEQUENCE</scope>
    <source>
        <strain evidence="9">RS0144</strain>
    </source>
</reference>
<dbReference type="AlphaFoldDB" id="A0AAV5UF17"/>
<evidence type="ECO:0000256" key="7">
    <source>
        <dbReference type="SAM" id="MobiDB-lite"/>
    </source>
</evidence>
<sequence>DLLSCVKDHLQRAGRQPADVMKAMRGVDEDTRNVCAFSLYTHGFGPLAAAHVIESLITVIKQFHSLCPTEQSIRADFAHFSQSTTTEAVATKKDKKDSSNEIDPSIISPRSSDFDIYDSSVLPRIGYDNGVIEMTVGEMRRRILGPEKLTASQICAYLRKAKNQSSLPVLRENLEKCGVIFSDNNKSIHPNTLTSLSETEAIALAIETGTYLNALPPSREMKDNVRNHPAQAYCLRMIAKSIEEAMTRVGRRPEDRNVETVADLHLLRFSMVSHHFGHNFYASVMRWLQYSMS</sequence>
<comment type="caution">
    <text evidence="9">The sequence shown here is derived from an EMBL/GenBank/DDBJ whole genome shotgun (WGS) entry which is preliminary data.</text>
</comment>
<proteinExistence type="inferred from homology"/>
<organism evidence="9 10">
    <name type="scientific">Pristionchus entomophagus</name>
    <dbReference type="NCBI Taxonomy" id="358040"/>
    <lineage>
        <taxon>Eukaryota</taxon>
        <taxon>Metazoa</taxon>
        <taxon>Ecdysozoa</taxon>
        <taxon>Nematoda</taxon>
        <taxon>Chromadorea</taxon>
        <taxon>Rhabditida</taxon>
        <taxon>Rhabditina</taxon>
        <taxon>Diplogasteromorpha</taxon>
        <taxon>Diplogasteroidea</taxon>
        <taxon>Neodiplogasteridae</taxon>
        <taxon>Pristionchus</taxon>
    </lineage>
</organism>
<evidence type="ECO:0000256" key="4">
    <source>
        <dbReference type="ARBA" id="ARBA00023125"/>
    </source>
</evidence>
<dbReference type="Proteomes" id="UP001432027">
    <property type="component" value="Unassembled WGS sequence"/>
</dbReference>
<gene>
    <name evidence="9" type="ORF">PENTCL1PPCAC_26839</name>
</gene>
<evidence type="ECO:0000256" key="6">
    <source>
        <dbReference type="ARBA" id="ARBA00023242"/>
    </source>
</evidence>
<dbReference type="GO" id="GO:0000981">
    <property type="term" value="F:DNA-binding transcription factor activity, RNA polymerase II-specific"/>
    <property type="evidence" value="ECO:0007669"/>
    <property type="project" value="TreeGrafter"/>
</dbReference>
<feature type="region of interest" description="Disordered" evidence="7">
    <location>
        <begin position="88"/>
        <end position="107"/>
    </location>
</feature>
<evidence type="ECO:0000256" key="3">
    <source>
        <dbReference type="ARBA" id="ARBA00023015"/>
    </source>
</evidence>
<dbReference type="GO" id="GO:0042127">
    <property type="term" value="P:regulation of cell population proliferation"/>
    <property type="evidence" value="ECO:0007669"/>
    <property type="project" value="TreeGrafter"/>
</dbReference>
<dbReference type="InterPro" id="IPR013854">
    <property type="entry name" value="TF_AP2_C"/>
</dbReference>
<evidence type="ECO:0000256" key="2">
    <source>
        <dbReference type="ARBA" id="ARBA00007770"/>
    </source>
</evidence>
<keyword evidence="4" id="KW-0238">DNA-binding</keyword>
<keyword evidence="6" id="KW-0539">Nucleus</keyword>
<comment type="similarity">
    <text evidence="2">Belongs to the AP-2 family.</text>
</comment>
<accession>A0AAV5UF17</accession>
<evidence type="ECO:0000313" key="10">
    <source>
        <dbReference type="Proteomes" id="UP001432027"/>
    </source>
</evidence>
<name>A0AAV5UF17_9BILA</name>
<keyword evidence="3" id="KW-0805">Transcription regulation</keyword>
<protein>
    <recommendedName>
        <fullName evidence="8">Transcription factor AP-2 C-terminal domain-containing protein</fullName>
    </recommendedName>
</protein>
<feature type="compositionally biased region" description="Basic and acidic residues" evidence="7">
    <location>
        <begin position="90"/>
        <end position="99"/>
    </location>
</feature>
<dbReference type="InterPro" id="IPR004979">
    <property type="entry name" value="TF_AP2"/>
</dbReference>
<dbReference type="Pfam" id="PF03299">
    <property type="entry name" value="TF_AP-2"/>
    <property type="match status" value="1"/>
</dbReference>
<dbReference type="GO" id="GO:0000977">
    <property type="term" value="F:RNA polymerase II transcription regulatory region sequence-specific DNA binding"/>
    <property type="evidence" value="ECO:0007669"/>
    <property type="project" value="TreeGrafter"/>
</dbReference>